<feature type="active site" evidence="3">
    <location>
        <position position="127"/>
    </location>
</feature>
<evidence type="ECO:0000313" key="8">
    <source>
        <dbReference type="EMBL" id="KIK39068.1"/>
    </source>
</evidence>
<dbReference type="HOGENOM" id="CLU_013253_1_4_1"/>
<dbReference type="PANTHER" id="PTHR47966:SF51">
    <property type="entry name" value="BETA-SITE APP-CLEAVING ENZYME, ISOFORM A-RELATED"/>
    <property type="match status" value="1"/>
</dbReference>
<keyword evidence="4" id="KW-1015">Disulfide bond</keyword>
<dbReference type="InParanoid" id="A0A0D0B5F9"/>
<feature type="active site" evidence="3">
    <location>
        <position position="311"/>
    </location>
</feature>
<proteinExistence type="inferred from homology"/>
<name>A0A0D0B5F9_9AGAM</name>
<dbReference type="CDD" id="cd05471">
    <property type="entry name" value="pepsin_like"/>
    <property type="match status" value="1"/>
</dbReference>
<feature type="domain" description="Peptidase A1" evidence="7">
    <location>
        <begin position="109"/>
        <end position="421"/>
    </location>
</feature>
<dbReference type="InterPro" id="IPR001461">
    <property type="entry name" value="Aspartic_peptidase_A1"/>
</dbReference>
<evidence type="ECO:0000256" key="3">
    <source>
        <dbReference type="PIRSR" id="PIRSR601461-1"/>
    </source>
</evidence>
<dbReference type="EMBL" id="KN835360">
    <property type="protein sequence ID" value="KIK39068.1"/>
    <property type="molecule type" value="Genomic_DNA"/>
</dbReference>
<evidence type="ECO:0000256" key="1">
    <source>
        <dbReference type="ARBA" id="ARBA00007447"/>
    </source>
</evidence>
<keyword evidence="2 5" id="KW-0064">Aspartyl protease</keyword>
<dbReference type="GO" id="GO:0006508">
    <property type="term" value="P:proteolysis"/>
    <property type="evidence" value="ECO:0007669"/>
    <property type="project" value="UniProtKB-KW"/>
</dbReference>
<feature type="chain" id="PRO_5002207131" description="Peptidase A1 domain-containing protein" evidence="6">
    <location>
        <begin position="18"/>
        <end position="424"/>
    </location>
</feature>
<protein>
    <recommendedName>
        <fullName evidence="7">Peptidase A1 domain-containing protein</fullName>
    </recommendedName>
</protein>
<evidence type="ECO:0000256" key="2">
    <source>
        <dbReference type="ARBA" id="ARBA00022750"/>
    </source>
</evidence>
<evidence type="ECO:0000259" key="7">
    <source>
        <dbReference type="PROSITE" id="PS51767"/>
    </source>
</evidence>
<dbReference type="PANTHER" id="PTHR47966">
    <property type="entry name" value="BETA-SITE APP-CLEAVING ENZYME, ISOFORM A-RELATED"/>
    <property type="match status" value="1"/>
</dbReference>
<keyword evidence="6" id="KW-0732">Signal</keyword>
<dbReference type="AlphaFoldDB" id="A0A0D0B5F9"/>
<dbReference type="InterPro" id="IPR034164">
    <property type="entry name" value="Pepsin-like_dom"/>
</dbReference>
<evidence type="ECO:0000256" key="6">
    <source>
        <dbReference type="SAM" id="SignalP"/>
    </source>
</evidence>
<evidence type="ECO:0000256" key="5">
    <source>
        <dbReference type="RuleBase" id="RU000454"/>
    </source>
</evidence>
<dbReference type="Gene3D" id="2.40.70.10">
    <property type="entry name" value="Acid Proteases"/>
    <property type="match status" value="2"/>
</dbReference>
<comment type="similarity">
    <text evidence="1 5">Belongs to the peptidase A1 family.</text>
</comment>
<reference evidence="8 9" key="1">
    <citation type="submission" date="2014-04" db="EMBL/GenBank/DDBJ databases">
        <authorList>
            <consortium name="DOE Joint Genome Institute"/>
            <person name="Kuo A."/>
            <person name="Ruytinx J."/>
            <person name="Rineau F."/>
            <person name="Colpaert J."/>
            <person name="Kohler A."/>
            <person name="Nagy L.G."/>
            <person name="Floudas D."/>
            <person name="Copeland A."/>
            <person name="Barry K.W."/>
            <person name="Cichocki N."/>
            <person name="Veneault-Fourrey C."/>
            <person name="LaButti K."/>
            <person name="Lindquist E.A."/>
            <person name="Lipzen A."/>
            <person name="Lundell T."/>
            <person name="Morin E."/>
            <person name="Murat C."/>
            <person name="Sun H."/>
            <person name="Tunlid A."/>
            <person name="Henrissat B."/>
            <person name="Grigoriev I.V."/>
            <person name="Hibbett D.S."/>
            <person name="Martin F."/>
            <person name="Nordberg H.P."/>
            <person name="Cantor M.N."/>
            <person name="Hua S.X."/>
        </authorList>
    </citation>
    <scope>NUCLEOTIDE SEQUENCE [LARGE SCALE GENOMIC DNA]</scope>
    <source>
        <strain evidence="8 9">UH-Slu-Lm8-n1</strain>
    </source>
</reference>
<dbReference type="Pfam" id="PF00026">
    <property type="entry name" value="Asp"/>
    <property type="match status" value="1"/>
</dbReference>
<sequence length="424" mass="45663">MMKFTAICALFVVAAIGSPTPPPNVHSNMGRTQRILLNSKSNAANGSRVFDSSTMWEQLGFVHRKYSATMRAYERNTGSPHSLSSRFNVHSVAKRDGNVPLVNYYADLWYGEIEVGTPPQKFTAVFDTGSSDLFIPSNKCPVTCDGHEQYDPAASSSAKDSGEPFVLMYGSGETSGEEYVDDVFVGGYKVEKQTVGAALVYSAEFNKDVSFPPDGLSGLGFPEISEFEGSPLFQTLDESGKLPQSVIGFKLSTTPGASEMVIGGTNTSLYHSETLTYVPVTKKGYWQVVIDGISRSGEEVIESQAAAAIIDTGTTMIITSLTIAQSFYANIPGAKAQTRGSVTYWTIPCNIINLYVPTFTFGGRPFIVSAEAFNLGPDDLSSDCMAGIAADSDMDFTIVGDVMLTNTYTVFDYTNARVGFADLV</sequence>
<dbReference type="InterPro" id="IPR033121">
    <property type="entry name" value="PEPTIDASE_A1"/>
</dbReference>
<feature type="signal peptide" evidence="6">
    <location>
        <begin position="1"/>
        <end position="17"/>
    </location>
</feature>
<dbReference type="FunFam" id="2.40.70.10:FF:000008">
    <property type="entry name" value="Cathepsin D"/>
    <property type="match status" value="1"/>
</dbReference>
<dbReference type="SUPFAM" id="SSF50630">
    <property type="entry name" value="Acid proteases"/>
    <property type="match status" value="1"/>
</dbReference>
<keyword evidence="5" id="KW-0378">Hydrolase</keyword>
<dbReference type="PROSITE" id="PS00141">
    <property type="entry name" value="ASP_PROTEASE"/>
    <property type="match status" value="2"/>
</dbReference>
<keyword evidence="9" id="KW-1185">Reference proteome</keyword>
<feature type="disulfide bond" evidence="4">
    <location>
        <begin position="140"/>
        <end position="144"/>
    </location>
</feature>
<organism evidence="8 9">
    <name type="scientific">Suillus luteus UH-Slu-Lm8-n1</name>
    <dbReference type="NCBI Taxonomy" id="930992"/>
    <lineage>
        <taxon>Eukaryota</taxon>
        <taxon>Fungi</taxon>
        <taxon>Dikarya</taxon>
        <taxon>Basidiomycota</taxon>
        <taxon>Agaricomycotina</taxon>
        <taxon>Agaricomycetes</taxon>
        <taxon>Agaricomycetidae</taxon>
        <taxon>Boletales</taxon>
        <taxon>Suillineae</taxon>
        <taxon>Suillaceae</taxon>
        <taxon>Suillus</taxon>
    </lineage>
</organism>
<dbReference type="Proteomes" id="UP000054485">
    <property type="component" value="Unassembled WGS sequence"/>
</dbReference>
<reference evidence="9" key="2">
    <citation type="submission" date="2015-01" db="EMBL/GenBank/DDBJ databases">
        <title>Evolutionary Origins and Diversification of the Mycorrhizal Mutualists.</title>
        <authorList>
            <consortium name="DOE Joint Genome Institute"/>
            <consortium name="Mycorrhizal Genomics Consortium"/>
            <person name="Kohler A."/>
            <person name="Kuo A."/>
            <person name="Nagy L.G."/>
            <person name="Floudas D."/>
            <person name="Copeland A."/>
            <person name="Barry K.W."/>
            <person name="Cichocki N."/>
            <person name="Veneault-Fourrey C."/>
            <person name="LaButti K."/>
            <person name="Lindquist E.A."/>
            <person name="Lipzen A."/>
            <person name="Lundell T."/>
            <person name="Morin E."/>
            <person name="Murat C."/>
            <person name="Riley R."/>
            <person name="Ohm R."/>
            <person name="Sun H."/>
            <person name="Tunlid A."/>
            <person name="Henrissat B."/>
            <person name="Grigoriev I.V."/>
            <person name="Hibbett D.S."/>
            <person name="Martin F."/>
        </authorList>
    </citation>
    <scope>NUCLEOTIDE SEQUENCE [LARGE SCALE GENOMIC DNA]</scope>
    <source>
        <strain evidence="9">UH-Slu-Lm8-n1</strain>
    </source>
</reference>
<dbReference type="GO" id="GO:0004190">
    <property type="term" value="F:aspartic-type endopeptidase activity"/>
    <property type="evidence" value="ECO:0007669"/>
    <property type="project" value="UniProtKB-KW"/>
</dbReference>
<dbReference type="OrthoDB" id="15189at2759"/>
<evidence type="ECO:0000256" key="4">
    <source>
        <dbReference type="PIRSR" id="PIRSR601461-2"/>
    </source>
</evidence>
<gene>
    <name evidence="8" type="ORF">CY34DRAFT_808697</name>
</gene>
<keyword evidence="5" id="KW-0645">Protease</keyword>
<accession>A0A0D0B5F9</accession>
<dbReference type="PRINTS" id="PR00792">
    <property type="entry name" value="PEPSIN"/>
</dbReference>
<dbReference type="InterPro" id="IPR001969">
    <property type="entry name" value="Aspartic_peptidase_AS"/>
</dbReference>
<evidence type="ECO:0000313" key="9">
    <source>
        <dbReference type="Proteomes" id="UP000054485"/>
    </source>
</evidence>
<dbReference type="InterPro" id="IPR021109">
    <property type="entry name" value="Peptidase_aspartic_dom_sf"/>
</dbReference>
<dbReference type="FunCoup" id="A0A0D0B5F9">
    <property type="interactions" value="56"/>
</dbReference>
<dbReference type="PROSITE" id="PS51767">
    <property type="entry name" value="PEPTIDASE_A1"/>
    <property type="match status" value="1"/>
</dbReference>